<dbReference type="Pfam" id="PF10294">
    <property type="entry name" value="Methyltransf_16"/>
    <property type="match status" value="1"/>
</dbReference>
<reference evidence="2" key="1">
    <citation type="journal article" date="2016" name="Genome Biol. Evol.">
        <title>Divergent and convergent evolution of fungal pathogenicity.</title>
        <authorList>
            <person name="Shang Y."/>
            <person name="Xiao G."/>
            <person name="Zheng P."/>
            <person name="Cen K."/>
            <person name="Zhan S."/>
            <person name="Wang C."/>
        </authorList>
    </citation>
    <scope>NUCLEOTIDE SEQUENCE [LARGE SCALE GENOMIC DNA]</scope>
    <source>
        <strain evidence="2">RCEF 2490</strain>
    </source>
</reference>
<dbReference type="AlphaFoldDB" id="A0A166P0Z2"/>
<dbReference type="GO" id="GO:0005829">
    <property type="term" value="C:cytosol"/>
    <property type="evidence" value="ECO:0007669"/>
    <property type="project" value="TreeGrafter"/>
</dbReference>
<protein>
    <submittedName>
        <fullName evidence="2">Uncharacterized protein</fullName>
    </submittedName>
</protein>
<dbReference type="GO" id="GO:0008757">
    <property type="term" value="F:S-adenosylmethionine-dependent methyltransferase activity"/>
    <property type="evidence" value="ECO:0007669"/>
    <property type="project" value="UniProtKB-ARBA"/>
</dbReference>
<dbReference type="PANTHER" id="PTHR14614:SF156">
    <property type="entry name" value="PROTEIN-LYSINE N-METHYLTRANSFERASE EFM2"/>
    <property type="match status" value="1"/>
</dbReference>
<keyword evidence="3" id="KW-1185">Reference proteome</keyword>
<dbReference type="STRING" id="1081109.A0A166P0Z2"/>
<evidence type="ECO:0000256" key="1">
    <source>
        <dbReference type="SAM" id="MobiDB-lite"/>
    </source>
</evidence>
<dbReference type="InterPro" id="IPR029063">
    <property type="entry name" value="SAM-dependent_MTases_sf"/>
</dbReference>
<dbReference type="OrthoDB" id="433955at2759"/>
<proteinExistence type="predicted"/>
<organism evidence="2 3">
    <name type="scientific">Moelleriella libera RCEF 2490</name>
    <dbReference type="NCBI Taxonomy" id="1081109"/>
    <lineage>
        <taxon>Eukaryota</taxon>
        <taxon>Fungi</taxon>
        <taxon>Dikarya</taxon>
        <taxon>Ascomycota</taxon>
        <taxon>Pezizomycotina</taxon>
        <taxon>Sordariomycetes</taxon>
        <taxon>Hypocreomycetidae</taxon>
        <taxon>Hypocreales</taxon>
        <taxon>Clavicipitaceae</taxon>
        <taxon>Moelleriella</taxon>
    </lineage>
</organism>
<dbReference type="SUPFAM" id="SSF53335">
    <property type="entry name" value="S-adenosyl-L-methionine-dependent methyltransferases"/>
    <property type="match status" value="1"/>
</dbReference>
<dbReference type="EMBL" id="AZGY01000012">
    <property type="protein sequence ID" value="KZZ93760.1"/>
    <property type="molecule type" value="Genomic_DNA"/>
</dbReference>
<sequence length="361" mass="39269">MSVLDLPQMYQRPSYDALRSTLEALKLAPPVWKPRARHQQQSREGKGEEKGKEQQHAGEQEGVLEREAAAMAAEHHGADVTRYLSGIIKSPLSWINDDAQKDYLWELASRRMSERCGRSAMGEMVRAWPFVDDDQDGHDDPFELVIREPALTGDLLGFKTWGSSYALARHLPELAQSTTGCLAGLLPTGQHGDAVPRDENKEGRPSVLELGSGTGLLGLAAAALWRTHVALSDLPPIMANLGANAETNRPLIEQRGGRVVLAADPLYDDNHPALLASAIGQHLALGAQSRAVVMVPQRDATTVGLLESFKQAMLRLDRPLLCVREDELAGADDWVDDDEAGHVCCWLGVFSRGQPPSSAAS</sequence>
<accession>A0A166P0Z2</accession>
<comment type="caution">
    <text evidence="2">The sequence shown here is derived from an EMBL/GenBank/DDBJ whole genome shotgun (WGS) entry which is preliminary data.</text>
</comment>
<dbReference type="Proteomes" id="UP000078544">
    <property type="component" value="Unassembled WGS sequence"/>
</dbReference>
<feature type="region of interest" description="Disordered" evidence="1">
    <location>
        <begin position="30"/>
        <end position="60"/>
    </location>
</feature>
<feature type="compositionally biased region" description="Basic and acidic residues" evidence="1">
    <location>
        <begin position="41"/>
        <end position="60"/>
    </location>
</feature>
<name>A0A166P0Z2_9HYPO</name>
<gene>
    <name evidence="2" type="ORF">AAL_05476</name>
</gene>
<dbReference type="InterPro" id="IPR019410">
    <property type="entry name" value="Methyltransf_16"/>
</dbReference>
<dbReference type="PANTHER" id="PTHR14614">
    <property type="entry name" value="HEPATOCELLULAR CARCINOMA-ASSOCIATED ANTIGEN"/>
    <property type="match status" value="1"/>
</dbReference>
<evidence type="ECO:0000313" key="3">
    <source>
        <dbReference type="Proteomes" id="UP000078544"/>
    </source>
</evidence>
<evidence type="ECO:0000313" key="2">
    <source>
        <dbReference type="EMBL" id="KZZ93760.1"/>
    </source>
</evidence>
<dbReference type="Gene3D" id="3.40.50.150">
    <property type="entry name" value="Vaccinia Virus protein VP39"/>
    <property type="match status" value="1"/>
</dbReference>